<name>A0ABS5YPA5_9ACTN</name>
<evidence type="ECO:0000313" key="2">
    <source>
        <dbReference type="Proteomes" id="UP001519654"/>
    </source>
</evidence>
<reference evidence="1 2" key="1">
    <citation type="submission" date="2021-06" db="EMBL/GenBank/DDBJ databases">
        <title>Actinoplanes lichenicola sp. nov., and Actinoplanes ovalisporus sp. nov., isolated from lichen in Thailand.</title>
        <authorList>
            <person name="Saeng-In P."/>
            <person name="Kanchanasin P."/>
            <person name="Yuki M."/>
            <person name="Kudo T."/>
            <person name="Ohkuma M."/>
            <person name="Phongsopitanun W."/>
            <person name="Tanasupawat S."/>
        </authorList>
    </citation>
    <scope>NUCLEOTIDE SEQUENCE [LARGE SCALE GENOMIC DNA]</scope>
    <source>
        <strain evidence="1 2">NBRC 110975</strain>
    </source>
</reference>
<evidence type="ECO:0000313" key="1">
    <source>
        <dbReference type="EMBL" id="MBU2665289.1"/>
    </source>
</evidence>
<accession>A0ABS5YPA5</accession>
<keyword evidence="1" id="KW-0238">DNA-binding</keyword>
<gene>
    <name evidence="1" type="ORF">KOI35_17430</name>
</gene>
<dbReference type="RefSeq" id="WP_215788504.1">
    <property type="nucleotide sequence ID" value="NZ_JAHKKG010000005.1"/>
</dbReference>
<organism evidence="1 2">
    <name type="scientific">Paractinoplanes bogorensis</name>
    <dbReference type="NCBI Taxonomy" id="1610840"/>
    <lineage>
        <taxon>Bacteria</taxon>
        <taxon>Bacillati</taxon>
        <taxon>Actinomycetota</taxon>
        <taxon>Actinomycetes</taxon>
        <taxon>Micromonosporales</taxon>
        <taxon>Micromonosporaceae</taxon>
        <taxon>Paractinoplanes</taxon>
    </lineage>
</organism>
<protein>
    <submittedName>
        <fullName evidence="1">MmcQ/YjbR family DNA-binding protein</fullName>
    </submittedName>
</protein>
<keyword evidence="2" id="KW-1185">Reference proteome</keyword>
<sequence length="142" mass="15460">MGTDTGENDRPATVADVRELATAMPDVVVGGDDVRPGFAVKGKTFVFFRGPRKDAADPETGEPYTDVIAFHVESEADKQALVQDESTPFFTTPHWNGYRAVLLLARDIGRLSRSELAEIVQDAWLARAPKRAAAAWRATSAD</sequence>
<dbReference type="InterPro" id="IPR058532">
    <property type="entry name" value="YjbR/MT2646/Rv2570-like"/>
</dbReference>
<dbReference type="Pfam" id="PF04237">
    <property type="entry name" value="YjbR"/>
    <property type="match status" value="1"/>
</dbReference>
<dbReference type="EMBL" id="JAHKKG010000005">
    <property type="protein sequence ID" value="MBU2665289.1"/>
    <property type="molecule type" value="Genomic_DNA"/>
</dbReference>
<dbReference type="GO" id="GO:0003677">
    <property type="term" value="F:DNA binding"/>
    <property type="evidence" value="ECO:0007669"/>
    <property type="project" value="UniProtKB-KW"/>
</dbReference>
<comment type="caution">
    <text evidence="1">The sequence shown here is derived from an EMBL/GenBank/DDBJ whole genome shotgun (WGS) entry which is preliminary data.</text>
</comment>
<dbReference type="Proteomes" id="UP001519654">
    <property type="component" value="Unassembled WGS sequence"/>
</dbReference>
<proteinExistence type="predicted"/>